<feature type="transmembrane region" description="Helical" evidence="6">
    <location>
        <begin position="39"/>
        <end position="59"/>
    </location>
</feature>
<feature type="transmembrane region" description="Helical" evidence="6">
    <location>
        <begin position="96"/>
        <end position="113"/>
    </location>
</feature>
<evidence type="ECO:0000313" key="8">
    <source>
        <dbReference type="Proteomes" id="UP000537592"/>
    </source>
</evidence>
<feature type="transmembrane region" description="Helical" evidence="6">
    <location>
        <begin position="65"/>
        <end position="84"/>
    </location>
</feature>
<keyword evidence="5 6" id="KW-0472">Membrane</keyword>
<evidence type="ECO:0000313" key="7">
    <source>
        <dbReference type="EMBL" id="MBB3810307.1"/>
    </source>
</evidence>
<name>A0A7W6EI34_9HYPH</name>
<dbReference type="Proteomes" id="UP000537592">
    <property type="component" value="Unassembled WGS sequence"/>
</dbReference>
<feature type="transmembrane region" description="Helical" evidence="6">
    <location>
        <begin position="229"/>
        <end position="248"/>
    </location>
</feature>
<organism evidence="7 8">
    <name type="scientific">Pseudochelatococcus contaminans</name>
    <dbReference type="NCBI Taxonomy" id="1538103"/>
    <lineage>
        <taxon>Bacteria</taxon>
        <taxon>Pseudomonadati</taxon>
        <taxon>Pseudomonadota</taxon>
        <taxon>Alphaproteobacteria</taxon>
        <taxon>Hyphomicrobiales</taxon>
        <taxon>Chelatococcaceae</taxon>
        <taxon>Pseudochelatococcus</taxon>
    </lineage>
</organism>
<dbReference type="GO" id="GO:0022857">
    <property type="term" value="F:transmembrane transporter activity"/>
    <property type="evidence" value="ECO:0007669"/>
    <property type="project" value="InterPro"/>
</dbReference>
<evidence type="ECO:0000256" key="6">
    <source>
        <dbReference type="SAM" id="Phobius"/>
    </source>
</evidence>
<dbReference type="PANTHER" id="PTHR43370">
    <property type="entry name" value="SUGAR ABC TRANSPORTER INTEGRAL MEMBRANE PROTEIN-RELATED"/>
    <property type="match status" value="1"/>
</dbReference>
<keyword evidence="2" id="KW-1003">Cell membrane</keyword>
<dbReference type="EMBL" id="JACICC010000005">
    <property type="protein sequence ID" value="MBB3810307.1"/>
    <property type="molecule type" value="Genomic_DNA"/>
</dbReference>
<dbReference type="InterPro" id="IPR001851">
    <property type="entry name" value="ABC_transp_permease"/>
</dbReference>
<feature type="transmembrane region" description="Helical" evidence="6">
    <location>
        <begin position="201"/>
        <end position="223"/>
    </location>
</feature>
<comment type="caution">
    <text evidence="7">The sequence shown here is derived from an EMBL/GenBank/DDBJ whole genome shotgun (WGS) entry which is preliminary data.</text>
</comment>
<accession>A0A7W6EI34</accession>
<feature type="transmembrane region" description="Helical" evidence="6">
    <location>
        <begin position="282"/>
        <end position="301"/>
    </location>
</feature>
<sequence>MTELTDILSAAGLWAAMLRIATPLIFGTLGALIGERAGVLNLGIEGIMTFGAVTGWLVVFNGADLWVGVLAAALAGMAFGLLHALMTVTLGLSQHVTGLGITLFASSLGYFIFRLTTPAASTPPTITPFQPLSSAMPGIASLFDGGFWGAVVFSQTTLTFAAIAMAGLLAYIIRATPLGLAIRMSGENPHAAEAQGINPVVIRYGTVMIGSALMAIGGAFLTLSAFNSFFPGMVQGRGWICIALVVFATWRPERALFGALLFAFFDAFQLRLQAVLADSVPYQLFLMVPYLISILALIVMARQARVPQALMQPYRRGER</sequence>
<evidence type="ECO:0000256" key="1">
    <source>
        <dbReference type="ARBA" id="ARBA00004651"/>
    </source>
</evidence>
<dbReference type="AlphaFoldDB" id="A0A7W6EI34"/>
<keyword evidence="3 6" id="KW-0812">Transmembrane</keyword>
<evidence type="ECO:0000256" key="5">
    <source>
        <dbReference type="ARBA" id="ARBA00023136"/>
    </source>
</evidence>
<evidence type="ECO:0000256" key="3">
    <source>
        <dbReference type="ARBA" id="ARBA00022692"/>
    </source>
</evidence>
<protein>
    <submittedName>
        <fullName evidence="7">Simple sugar transport system permease protein</fullName>
    </submittedName>
</protein>
<dbReference type="GO" id="GO:0005886">
    <property type="term" value="C:plasma membrane"/>
    <property type="evidence" value="ECO:0007669"/>
    <property type="project" value="UniProtKB-SubCell"/>
</dbReference>
<keyword evidence="7" id="KW-0762">Sugar transport</keyword>
<dbReference type="PANTHER" id="PTHR43370:SF2">
    <property type="entry name" value="ABC TRANSPORTER PERMEASE PROTEIN"/>
    <property type="match status" value="1"/>
</dbReference>
<keyword evidence="4 6" id="KW-1133">Transmembrane helix</keyword>
<evidence type="ECO:0000256" key="4">
    <source>
        <dbReference type="ARBA" id="ARBA00022989"/>
    </source>
</evidence>
<evidence type="ECO:0000256" key="2">
    <source>
        <dbReference type="ARBA" id="ARBA00022475"/>
    </source>
</evidence>
<keyword evidence="7" id="KW-0813">Transport</keyword>
<feature type="transmembrane region" description="Helical" evidence="6">
    <location>
        <begin position="147"/>
        <end position="173"/>
    </location>
</feature>
<reference evidence="7 8" key="1">
    <citation type="submission" date="2020-08" db="EMBL/GenBank/DDBJ databases">
        <title>Genomic Encyclopedia of Type Strains, Phase IV (KMG-IV): sequencing the most valuable type-strain genomes for metagenomic binning, comparative biology and taxonomic classification.</title>
        <authorList>
            <person name="Goeker M."/>
        </authorList>
    </citation>
    <scope>NUCLEOTIDE SEQUENCE [LARGE SCALE GENOMIC DNA]</scope>
    <source>
        <strain evidence="7 8">DSM 28760</strain>
    </source>
</reference>
<dbReference type="Pfam" id="PF02653">
    <property type="entry name" value="BPD_transp_2"/>
    <property type="match status" value="1"/>
</dbReference>
<dbReference type="CDD" id="cd06580">
    <property type="entry name" value="TM_PBP1_transp_TpRbsC_like"/>
    <property type="match status" value="1"/>
</dbReference>
<gene>
    <name evidence="7" type="ORF">FHS81_002403</name>
</gene>
<feature type="transmembrane region" description="Helical" evidence="6">
    <location>
        <begin position="255"/>
        <end position="276"/>
    </location>
</feature>
<feature type="transmembrane region" description="Helical" evidence="6">
    <location>
        <begin position="12"/>
        <end position="32"/>
    </location>
</feature>
<proteinExistence type="predicted"/>
<dbReference type="RefSeq" id="WP_183753222.1">
    <property type="nucleotide sequence ID" value="NZ_JACICC010000005.1"/>
</dbReference>
<keyword evidence="8" id="KW-1185">Reference proteome</keyword>
<comment type="subcellular location">
    <subcellularLocation>
        <location evidence="1">Cell membrane</location>
        <topology evidence="1">Multi-pass membrane protein</topology>
    </subcellularLocation>
</comment>